<dbReference type="EMBL" id="PEWV01000075">
    <property type="protein sequence ID" value="PIU40876.1"/>
    <property type="molecule type" value="Genomic_DNA"/>
</dbReference>
<proteinExistence type="predicted"/>
<dbReference type="PROSITE" id="PS50110">
    <property type="entry name" value="RESPONSE_REGULATORY"/>
    <property type="match status" value="1"/>
</dbReference>
<evidence type="ECO:0000313" key="4">
    <source>
        <dbReference type="Proteomes" id="UP000230052"/>
    </source>
</evidence>
<accession>A0A2J0L0W6</accession>
<feature type="domain" description="Response regulatory" evidence="2">
    <location>
        <begin position="15"/>
        <end position="143"/>
    </location>
</feature>
<dbReference type="PANTHER" id="PTHR44520">
    <property type="entry name" value="RESPONSE REGULATOR RCP1-RELATED"/>
    <property type="match status" value="1"/>
</dbReference>
<dbReference type="SMART" id="SM00448">
    <property type="entry name" value="REC"/>
    <property type="match status" value="1"/>
</dbReference>
<dbReference type="CDD" id="cd17557">
    <property type="entry name" value="REC_Rcp-like"/>
    <property type="match status" value="1"/>
</dbReference>
<dbReference type="PANTHER" id="PTHR44520:SF1">
    <property type="entry name" value="TWO-COMPONENT SYSTEM REGULATORY PROTEIN"/>
    <property type="match status" value="1"/>
</dbReference>
<gene>
    <name evidence="3" type="ORF">COS99_08195</name>
</gene>
<dbReference type="Proteomes" id="UP000230052">
    <property type="component" value="Unassembled WGS sequence"/>
</dbReference>
<dbReference type="GO" id="GO:0000160">
    <property type="term" value="P:phosphorelay signal transduction system"/>
    <property type="evidence" value="ECO:0007669"/>
    <property type="project" value="InterPro"/>
</dbReference>
<comment type="caution">
    <text evidence="3">The sequence shown here is derived from an EMBL/GenBank/DDBJ whole genome shotgun (WGS) entry which is preliminary data.</text>
</comment>
<sequence length="156" mass="17841">MDKNSDIKVTSKPMNILLAEDNEADVKITLRAFSGSKFKNNIYVVKNGQEVLDFIYNCGKYQDRYRFPAPHLVILDINMPGVDGFGVLEKLKKDPKYNFIPIIMLTSSKDENDVLRSYKSGANSFIQKPLDYKEFAKIVDGFSFYWCHINRLPSGA</sequence>
<name>A0A2J0L0W6_9BACT</name>
<evidence type="ECO:0000256" key="1">
    <source>
        <dbReference type="PROSITE-ProRule" id="PRU00169"/>
    </source>
</evidence>
<evidence type="ECO:0000259" key="2">
    <source>
        <dbReference type="PROSITE" id="PS50110"/>
    </source>
</evidence>
<dbReference type="InterPro" id="IPR011006">
    <property type="entry name" value="CheY-like_superfamily"/>
</dbReference>
<dbReference type="Gene3D" id="3.40.50.2300">
    <property type="match status" value="1"/>
</dbReference>
<dbReference type="InterPro" id="IPR052893">
    <property type="entry name" value="TCS_response_regulator"/>
</dbReference>
<protein>
    <submittedName>
        <fullName evidence="3">Two-component system response regulator</fullName>
    </submittedName>
</protein>
<keyword evidence="1" id="KW-0597">Phosphoprotein</keyword>
<organism evidence="3 4">
    <name type="scientific">Candidatus Aquitaenariimonas noxiae</name>
    <dbReference type="NCBI Taxonomy" id="1974741"/>
    <lineage>
        <taxon>Bacteria</taxon>
        <taxon>Pseudomonadati</taxon>
        <taxon>Candidatus Omnitrophota</taxon>
        <taxon>Candidatus Aquitaenariimonas</taxon>
    </lineage>
</organism>
<feature type="modified residue" description="4-aspartylphosphate" evidence="1">
    <location>
        <position position="76"/>
    </location>
</feature>
<dbReference type="AlphaFoldDB" id="A0A2J0L0W6"/>
<dbReference type="InterPro" id="IPR001789">
    <property type="entry name" value="Sig_transdc_resp-reg_receiver"/>
</dbReference>
<evidence type="ECO:0000313" key="3">
    <source>
        <dbReference type="EMBL" id="PIU40876.1"/>
    </source>
</evidence>
<dbReference type="SUPFAM" id="SSF52172">
    <property type="entry name" value="CheY-like"/>
    <property type="match status" value="1"/>
</dbReference>
<reference evidence="3 4" key="1">
    <citation type="submission" date="2017-09" db="EMBL/GenBank/DDBJ databases">
        <title>Depth-based differentiation of microbial function through sediment-hosted aquifers and enrichment of novel symbionts in the deep terrestrial subsurface.</title>
        <authorList>
            <person name="Probst A.J."/>
            <person name="Ladd B."/>
            <person name="Jarett J.K."/>
            <person name="Geller-Mcgrath D.E."/>
            <person name="Sieber C.M."/>
            <person name="Emerson J.B."/>
            <person name="Anantharaman K."/>
            <person name="Thomas B.C."/>
            <person name="Malmstrom R."/>
            <person name="Stieglmeier M."/>
            <person name="Klingl A."/>
            <person name="Woyke T."/>
            <person name="Ryan C.M."/>
            <person name="Banfield J.F."/>
        </authorList>
    </citation>
    <scope>NUCLEOTIDE SEQUENCE [LARGE SCALE GENOMIC DNA]</scope>
    <source>
        <strain evidence="3">CG07_land_8_20_14_0_80_42_15</strain>
    </source>
</reference>
<dbReference type="Pfam" id="PF00072">
    <property type="entry name" value="Response_reg"/>
    <property type="match status" value="1"/>
</dbReference>